<dbReference type="PANTHER" id="PTHR34795:SF5">
    <property type="entry name" value="HS1PRO-1 C-TERMINAL DOMAIN-CONTAINING PROTEIN"/>
    <property type="match status" value="1"/>
</dbReference>
<dbReference type="OrthoDB" id="188455at2759"/>
<dbReference type="InterPro" id="IPR037217">
    <property type="entry name" value="Trp/Indoleamine_2_3_dOase-like"/>
</dbReference>
<reference evidence="2 3" key="1">
    <citation type="submission" date="2020-02" db="EMBL/GenBank/DDBJ databases">
        <authorList>
            <person name="Ma Q."/>
            <person name="Huang Y."/>
            <person name="Song X."/>
            <person name="Pei D."/>
        </authorList>
    </citation>
    <scope>NUCLEOTIDE SEQUENCE [LARGE SCALE GENOMIC DNA]</scope>
    <source>
        <strain evidence="2">Sxm20200214</strain>
        <tissue evidence="2">Leaf</tissue>
    </source>
</reference>
<evidence type="ECO:0000259" key="1">
    <source>
        <dbReference type="Pfam" id="PF07014"/>
    </source>
</evidence>
<protein>
    <recommendedName>
        <fullName evidence="1">Hs1pro-1 C-terminal domain-containing protein</fullName>
    </recommendedName>
</protein>
<dbReference type="InterPro" id="IPR009743">
    <property type="entry name" value="Hs1pro-1_C"/>
</dbReference>
<dbReference type="Proteomes" id="UP000886595">
    <property type="component" value="Unassembled WGS sequence"/>
</dbReference>
<proteinExistence type="predicted"/>
<name>A0A8X7NZB8_BRACI</name>
<accession>A0A8X7NZB8</accession>
<dbReference type="GO" id="GO:0019441">
    <property type="term" value="P:L-tryptophan catabolic process to kynurenine"/>
    <property type="evidence" value="ECO:0007669"/>
    <property type="project" value="InterPro"/>
</dbReference>
<evidence type="ECO:0000313" key="2">
    <source>
        <dbReference type="EMBL" id="KAG2242944.1"/>
    </source>
</evidence>
<feature type="domain" description="Hs1pro-1 C-terminal" evidence="1">
    <location>
        <begin position="1"/>
        <end position="160"/>
    </location>
</feature>
<dbReference type="PANTHER" id="PTHR34795">
    <property type="entry name" value="NEMATODE RESISTANCE PROTEIN-LIKE HSPRO1"/>
    <property type="match status" value="1"/>
</dbReference>
<evidence type="ECO:0000313" key="3">
    <source>
        <dbReference type="Proteomes" id="UP000886595"/>
    </source>
</evidence>
<dbReference type="SUPFAM" id="SSF140959">
    <property type="entry name" value="Indolic compounds 2,3-dioxygenase-like"/>
    <property type="match status" value="1"/>
</dbReference>
<organism evidence="2 3">
    <name type="scientific">Brassica carinata</name>
    <name type="common">Ethiopian mustard</name>
    <name type="synonym">Abyssinian cabbage</name>
    <dbReference type="NCBI Taxonomy" id="52824"/>
    <lineage>
        <taxon>Eukaryota</taxon>
        <taxon>Viridiplantae</taxon>
        <taxon>Streptophyta</taxon>
        <taxon>Embryophyta</taxon>
        <taxon>Tracheophyta</taxon>
        <taxon>Spermatophyta</taxon>
        <taxon>Magnoliopsida</taxon>
        <taxon>eudicotyledons</taxon>
        <taxon>Gunneridae</taxon>
        <taxon>Pentapetalae</taxon>
        <taxon>rosids</taxon>
        <taxon>malvids</taxon>
        <taxon>Brassicales</taxon>
        <taxon>Brassicaceae</taxon>
        <taxon>Brassiceae</taxon>
        <taxon>Brassica</taxon>
    </lineage>
</organism>
<dbReference type="GO" id="GO:0020037">
    <property type="term" value="F:heme binding"/>
    <property type="evidence" value="ECO:0007669"/>
    <property type="project" value="InterPro"/>
</dbReference>
<sequence>MTEIEDLYVLMDPEDFLKLKRQLRIESTGKNDAFCFRSRGLVEMTRMSKDLRQKIPKILEVEVDPTGGPRLQEAAMKLYARKKGGECEKIHLLQGMQAVEIAAKSFFFAYKQLVAVMMGSAATATGSQVSSCDSLSQIFMEPTYFPSLDAAKTFLGEFWGNLG</sequence>
<dbReference type="EMBL" id="JAAMPC010000303">
    <property type="protein sequence ID" value="KAG2242944.1"/>
    <property type="molecule type" value="Genomic_DNA"/>
</dbReference>
<gene>
    <name evidence="2" type="ORF">Bca52824_095208</name>
</gene>
<keyword evidence="3" id="KW-1185">Reference proteome</keyword>
<comment type="caution">
    <text evidence="2">The sequence shown here is derived from an EMBL/GenBank/DDBJ whole genome shotgun (WGS) entry which is preliminary data.</text>
</comment>
<dbReference type="GO" id="GO:0046872">
    <property type="term" value="F:metal ion binding"/>
    <property type="evidence" value="ECO:0007669"/>
    <property type="project" value="InterPro"/>
</dbReference>
<dbReference type="InterPro" id="IPR038759">
    <property type="entry name" value="HSPRO1/HSPRO2"/>
</dbReference>
<dbReference type="AlphaFoldDB" id="A0A8X7NZB8"/>
<dbReference type="Pfam" id="PF07014">
    <property type="entry name" value="Hs1pro-1_C"/>
    <property type="match status" value="1"/>
</dbReference>